<evidence type="ECO:0000313" key="5">
    <source>
        <dbReference type="Proteomes" id="UP000001058"/>
    </source>
</evidence>
<feature type="region of interest" description="Disordered" evidence="1">
    <location>
        <begin position="333"/>
        <end position="385"/>
    </location>
</feature>
<dbReference type="InterPro" id="IPR010788">
    <property type="entry name" value="VDE_dom"/>
</dbReference>
<dbReference type="PANTHER" id="PTHR33970">
    <property type="entry name" value="VIOLAXANTHIN DE-EPOXIDASE, CHLOROPLASTIC-RELATED"/>
    <property type="match status" value="1"/>
</dbReference>
<dbReference type="GO" id="GO:0046422">
    <property type="term" value="F:violaxanthin de-epoxidase activity"/>
    <property type="evidence" value="ECO:0007669"/>
    <property type="project" value="InterPro"/>
</dbReference>
<reference evidence="4 5" key="1">
    <citation type="journal article" date="2010" name="Science">
        <title>Genomic analysis of organismal complexity in the multicellular green alga Volvox carteri.</title>
        <authorList>
            <person name="Prochnik S.E."/>
            <person name="Umen J."/>
            <person name="Nedelcu A.M."/>
            <person name="Hallmann A."/>
            <person name="Miller S.M."/>
            <person name="Nishii I."/>
            <person name="Ferris P."/>
            <person name="Kuo A."/>
            <person name="Mitros T."/>
            <person name="Fritz-Laylin L.K."/>
            <person name="Hellsten U."/>
            <person name="Chapman J."/>
            <person name="Simakov O."/>
            <person name="Rensing S.A."/>
            <person name="Terry A."/>
            <person name="Pangilinan J."/>
            <person name="Kapitonov V."/>
            <person name="Jurka J."/>
            <person name="Salamov A."/>
            <person name="Shapiro H."/>
            <person name="Schmutz J."/>
            <person name="Grimwood J."/>
            <person name="Lindquist E."/>
            <person name="Lucas S."/>
            <person name="Grigoriev I.V."/>
            <person name="Schmitt R."/>
            <person name="Kirk D."/>
            <person name="Rokhsar D.S."/>
        </authorList>
    </citation>
    <scope>NUCLEOTIDE SEQUENCE [LARGE SCALE GENOMIC DNA]</scope>
    <source>
        <strain evidence="5">f. Nagariensis / Eve</strain>
    </source>
</reference>
<dbReference type="eggNOG" id="ENOG502QUXT">
    <property type="taxonomic scope" value="Eukaryota"/>
</dbReference>
<dbReference type="GeneID" id="9621498"/>
<accession>D8U7Y9</accession>
<dbReference type="AlphaFoldDB" id="D8U7Y9"/>
<feature type="compositionally biased region" description="Low complexity" evidence="1">
    <location>
        <begin position="296"/>
        <end position="313"/>
    </location>
</feature>
<dbReference type="GO" id="GO:0010028">
    <property type="term" value="P:xanthophyll cycle"/>
    <property type="evidence" value="ECO:0007669"/>
    <property type="project" value="InterPro"/>
</dbReference>
<evidence type="ECO:0000256" key="1">
    <source>
        <dbReference type="SAM" id="MobiDB-lite"/>
    </source>
</evidence>
<keyword evidence="2" id="KW-0812">Transmembrane</keyword>
<sequence length="857" mass="91424">MKFVNATTASLRSSSLTECNTVGSPLGARKRSAAAQVSLSDVSDTDDNVHGLGEGLGSVSSVDPKELTRQQRRQQPQYGAGKDGAWDTKPPAAEIRRSTKGPAAALTSRVVATVRRRMKHGLQRTVAVAAPPPRPAAVAATVTELGVVAHSPFPAAAHQPTNESSRQPYRHATNRWDLRRTTAIAAVAILLAAAAAASGLLLAPRRTGRGAAGGETAAGRSAAAAGGGFGAASASGAVTSWSATSALPYMAGWARLLGGMAGPAPVIAARLSQRSSSRHVVTASFAPQDRAHNVHRGSSILSPGGSSSSSSRGGSMLLRRWWWWWWYGTTAAGTGAAPHRDSSSRRRSSSSSSTLAVAKGEGTGGEPPTSTGGDTGATGQPPQPQDYEWREAATVRVITVVPDGGSSPYRTSWGALADHTAARFEWTDPSYQMMVFRAQQLGMDAGIQRAFLGALQGGAQMVVGLAVADGAAEAFLQDPRVTSKLPDVVLFAGGSESLSQALTRLQHSRLPWTPDGRGLAVWDTVQLLLGRYDSDNFLFVYLVLVNQYVTTVRQVADTTKGFDLQSLICMIKNCGSKVVGCVQDPTCKSALDCLQACTFNDQVCQYRCIVSYESPLLEQFSLCILQLHNCRNLDAKPPLLPDPAPMASFRGAPLTHGSAEELFFGWLDEPRQGAPASSLLGDRKGKPYSWLVAAGKNPAYDYFPCQHQLYYKGRGRGQLWYEPVFKAITVDGREVWRRRVYRVRQGKVPGTFHLSVLDNGVTSNEFWRILDCHEGLDYCLFYYSGAASTAGLSYSGAILATPDGRMPGPQHTDRLHGALRRAGIEPWELSYVDNSNCEEAPLKITGPVAPPAPSAAY</sequence>
<dbReference type="STRING" id="3068.D8U7Y9"/>
<name>D8U7Y9_VOLCA</name>
<feature type="domain" description="VDE lipocalin" evidence="3">
    <location>
        <begin position="568"/>
        <end position="834"/>
    </location>
</feature>
<evidence type="ECO:0000256" key="2">
    <source>
        <dbReference type="SAM" id="Phobius"/>
    </source>
</evidence>
<feature type="transmembrane region" description="Helical" evidence="2">
    <location>
        <begin position="183"/>
        <end position="203"/>
    </location>
</feature>
<feature type="compositionally biased region" description="Low complexity" evidence="1">
    <location>
        <begin position="1"/>
        <end position="17"/>
    </location>
</feature>
<gene>
    <name evidence="4" type="ORF">VOLCADRAFT_95570</name>
</gene>
<organism evidence="5">
    <name type="scientific">Volvox carteri f. nagariensis</name>
    <dbReference type="NCBI Taxonomy" id="3068"/>
    <lineage>
        <taxon>Eukaryota</taxon>
        <taxon>Viridiplantae</taxon>
        <taxon>Chlorophyta</taxon>
        <taxon>core chlorophytes</taxon>
        <taxon>Chlorophyceae</taxon>
        <taxon>CS clade</taxon>
        <taxon>Chlamydomonadales</taxon>
        <taxon>Volvocaceae</taxon>
        <taxon>Volvox</taxon>
    </lineage>
</organism>
<dbReference type="OrthoDB" id="420426at2759"/>
<feature type="region of interest" description="Disordered" evidence="1">
    <location>
        <begin position="40"/>
        <end position="89"/>
    </location>
</feature>
<feature type="region of interest" description="Disordered" evidence="1">
    <location>
        <begin position="284"/>
        <end position="313"/>
    </location>
</feature>
<dbReference type="EMBL" id="GL378366">
    <property type="protein sequence ID" value="EFJ44124.1"/>
    <property type="molecule type" value="Genomic_DNA"/>
</dbReference>
<dbReference type="InParanoid" id="D8U7Y9"/>
<dbReference type="Gene3D" id="2.40.128.20">
    <property type="match status" value="1"/>
</dbReference>
<dbReference type="PANTHER" id="PTHR33970:SF2">
    <property type="entry name" value="OS01G0716400 PROTEIN"/>
    <property type="match status" value="1"/>
</dbReference>
<dbReference type="RefSeq" id="XP_002954718.1">
    <property type="nucleotide sequence ID" value="XM_002954672.1"/>
</dbReference>
<keyword evidence="2" id="KW-1133">Transmembrane helix</keyword>
<dbReference type="InterPro" id="IPR012674">
    <property type="entry name" value="Calycin"/>
</dbReference>
<proteinExistence type="predicted"/>
<feature type="region of interest" description="Disordered" evidence="1">
    <location>
        <begin position="1"/>
        <end position="26"/>
    </location>
</feature>
<evidence type="ECO:0000259" key="3">
    <source>
        <dbReference type="Pfam" id="PF07137"/>
    </source>
</evidence>
<dbReference type="KEGG" id="vcn:VOLCADRAFT_95570"/>
<dbReference type="Proteomes" id="UP000001058">
    <property type="component" value="Unassembled WGS sequence"/>
</dbReference>
<evidence type="ECO:0000313" key="4">
    <source>
        <dbReference type="EMBL" id="EFJ44124.1"/>
    </source>
</evidence>
<protein>
    <recommendedName>
        <fullName evidence="3">VDE lipocalin domain-containing protein</fullName>
    </recommendedName>
</protein>
<dbReference type="FunCoup" id="D8U7Y9">
    <property type="interactions" value="441"/>
</dbReference>
<dbReference type="InterPro" id="IPR044682">
    <property type="entry name" value="VDE"/>
</dbReference>
<keyword evidence="2" id="KW-0472">Membrane</keyword>
<dbReference type="Pfam" id="PF07137">
    <property type="entry name" value="VDE"/>
    <property type="match status" value="1"/>
</dbReference>
<keyword evidence="5" id="KW-1185">Reference proteome</keyword>